<dbReference type="GO" id="GO:0061630">
    <property type="term" value="F:ubiquitin protein ligase activity"/>
    <property type="evidence" value="ECO:0007669"/>
    <property type="project" value="UniProtKB-EC"/>
</dbReference>
<evidence type="ECO:0000256" key="11">
    <source>
        <dbReference type="PROSITE-ProRule" id="PRU00042"/>
    </source>
</evidence>
<comment type="subcellular location">
    <subcellularLocation>
        <location evidence="2">Nucleus</location>
    </subcellularLocation>
</comment>
<evidence type="ECO:0000256" key="2">
    <source>
        <dbReference type="ARBA" id="ARBA00004123"/>
    </source>
</evidence>
<dbReference type="PROSITE" id="PS00518">
    <property type="entry name" value="ZF_RING_1"/>
    <property type="match status" value="1"/>
</dbReference>
<dbReference type="InterPro" id="IPR013083">
    <property type="entry name" value="Znf_RING/FYVE/PHD"/>
</dbReference>
<evidence type="ECO:0000256" key="9">
    <source>
        <dbReference type="ARBA" id="ARBA00023242"/>
    </source>
</evidence>
<feature type="compositionally biased region" description="Polar residues" evidence="12">
    <location>
        <begin position="176"/>
        <end position="193"/>
    </location>
</feature>
<dbReference type="GO" id="GO:0030155">
    <property type="term" value="P:regulation of cell adhesion"/>
    <property type="evidence" value="ECO:0007669"/>
    <property type="project" value="TreeGrafter"/>
</dbReference>
<dbReference type="GO" id="GO:0005634">
    <property type="term" value="C:nucleus"/>
    <property type="evidence" value="ECO:0007669"/>
    <property type="project" value="UniProtKB-SubCell"/>
</dbReference>
<evidence type="ECO:0000256" key="4">
    <source>
        <dbReference type="ARBA" id="ARBA00022679"/>
    </source>
</evidence>
<accession>A0A199W3H6</accession>
<dbReference type="PROSITE" id="PS00028">
    <property type="entry name" value="ZINC_FINGER_C2H2_1"/>
    <property type="match status" value="1"/>
</dbReference>
<name>A0A199W3H6_ANACO</name>
<keyword evidence="5" id="KW-0479">Metal-binding</keyword>
<dbReference type="InterPro" id="IPR013087">
    <property type="entry name" value="Znf_C2H2_type"/>
</dbReference>
<evidence type="ECO:0000256" key="7">
    <source>
        <dbReference type="ARBA" id="ARBA00022786"/>
    </source>
</evidence>
<evidence type="ECO:0000256" key="5">
    <source>
        <dbReference type="ARBA" id="ARBA00022723"/>
    </source>
</evidence>
<dbReference type="PROSITE" id="PS50157">
    <property type="entry name" value="ZINC_FINGER_C2H2_2"/>
    <property type="match status" value="1"/>
</dbReference>
<evidence type="ECO:0000256" key="1">
    <source>
        <dbReference type="ARBA" id="ARBA00000900"/>
    </source>
</evidence>
<evidence type="ECO:0000259" key="13">
    <source>
        <dbReference type="PROSITE" id="PS50157"/>
    </source>
</evidence>
<evidence type="ECO:0000313" key="14">
    <source>
        <dbReference type="EMBL" id="OAY83791.1"/>
    </source>
</evidence>
<dbReference type="InterPro" id="IPR040383">
    <property type="entry name" value="HAKAI/CBLL2"/>
</dbReference>
<keyword evidence="7" id="KW-0833">Ubl conjugation pathway</keyword>
<sequence length="373" mass="39740">MLQIRLSKGSSAEGGATAAAAVAPAKAAAPATETVTVTCPDHLVLADLPVAKSVGAVTSSAATSVRSVGRRHRRQAGEKVHFCVRCDLPIAIYGRLTPCEHAFCLTCARSEASCYLCDERIQKIQSVKMMEGIFICAAPHCLKSFLKRSEFESHIHETHADLQPNEEKDAGYPISTKASSTESQMRSSQQEISTARAPPRPGLSLNLNSPHEEKTRQPRPPPLYNNPSQGSEKPDFHSMQVSEKQSLEKPSGSQMQPVAPDFLTLQIQPPLPPNYAMPLNPNQALISPPLLNYPPTFPAQGSQPYPGVSVQGAVLGFAPAPTGVAGFVGSLPLPLQMPPPPPPPVHPASSQQLNAANFSNFGNVNQDGHGYGS</sequence>
<comment type="caution">
    <text evidence="14">The sequence shown here is derived from an EMBL/GenBank/DDBJ whole genome shotgun (WGS) entry which is preliminary data.</text>
</comment>
<dbReference type="GO" id="GO:0008270">
    <property type="term" value="F:zinc ion binding"/>
    <property type="evidence" value="ECO:0007669"/>
    <property type="project" value="UniProtKB-KW"/>
</dbReference>
<gene>
    <name evidence="14" type="ORF">ACMD2_02943</name>
</gene>
<dbReference type="PANTHER" id="PTHR13480">
    <property type="entry name" value="E3 UBIQUITIN-PROTEIN LIGASE HAKAI-RELATED"/>
    <property type="match status" value="1"/>
</dbReference>
<feature type="domain" description="C2H2-type" evidence="13">
    <location>
        <begin position="134"/>
        <end position="164"/>
    </location>
</feature>
<proteinExistence type="inferred from homology"/>
<keyword evidence="9" id="KW-0539">Nucleus</keyword>
<dbReference type="EMBL" id="LSRQ01000310">
    <property type="protein sequence ID" value="OAY83791.1"/>
    <property type="molecule type" value="Genomic_DNA"/>
</dbReference>
<evidence type="ECO:0000256" key="8">
    <source>
        <dbReference type="ARBA" id="ARBA00022833"/>
    </source>
</evidence>
<dbReference type="Gene3D" id="3.30.40.10">
    <property type="entry name" value="Zinc/RING finger domain, C3HC4 (zinc finger)"/>
    <property type="match status" value="1"/>
</dbReference>
<dbReference type="AlphaFoldDB" id="A0A199W3H6"/>
<dbReference type="CDD" id="cd16508">
    <property type="entry name" value="RING-HC_HAKAI-like"/>
    <property type="match status" value="1"/>
</dbReference>
<keyword evidence="4" id="KW-0808">Transferase</keyword>
<dbReference type="PANTHER" id="PTHR13480:SF0">
    <property type="entry name" value="E3 UBIQUITIN-PROTEIN LIGASE HAKAI"/>
    <property type="match status" value="1"/>
</dbReference>
<dbReference type="Proteomes" id="UP000092600">
    <property type="component" value="Unassembled WGS sequence"/>
</dbReference>
<evidence type="ECO:0000256" key="12">
    <source>
        <dbReference type="SAM" id="MobiDB-lite"/>
    </source>
</evidence>
<reference evidence="14 15" key="1">
    <citation type="journal article" date="2016" name="DNA Res.">
        <title>The draft genome of MD-2 pineapple using hybrid error correction of long reads.</title>
        <authorList>
            <person name="Redwan R.M."/>
            <person name="Saidin A."/>
            <person name="Kumar S.V."/>
        </authorList>
    </citation>
    <scope>NUCLEOTIDE SEQUENCE [LARGE SCALE GENOMIC DNA]</scope>
    <source>
        <strain evidence="15">cv. MD2</strain>
        <tissue evidence="14">Leaf</tissue>
    </source>
</reference>
<evidence type="ECO:0000256" key="3">
    <source>
        <dbReference type="ARBA" id="ARBA00012483"/>
    </source>
</evidence>
<comment type="catalytic activity">
    <reaction evidence="1">
        <text>S-ubiquitinyl-[E2 ubiquitin-conjugating enzyme]-L-cysteine + [acceptor protein]-L-lysine = [E2 ubiquitin-conjugating enzyme]-L-cysteine + N(6)-ubiquitinyl-[acceptor protein]-L-lysine.</text>
        <dbReference type="EC" id="2.3.2.27"/>
    </reaction>
</comment>
<feature type="region of interest" description="Disordered" evidence="12">
    <location>
        <begin position="157"/>
        <end position="257"/>
    </location>
</feature>
<comment type="similarity">
    <text evidence="10">Belongs to the Hakai family.</text>
</comment>
<keyword evidence="8" id="KW-0862">Zinc</keyword>
<evidence type="ECO:0000256" key="6">
    <source>
        <dbReference type="ARBA" id="ARBA00022771"/>
    </source>
</evidence>
<dbReference type="EC" id="2.3.2.27" evidence="3"/>
<evidence type="ECO:0000256" key="10">
    <source>
        <dbReference type="ARBA" id="ARBA00038499"/>
    </source>
</evidence>
<feature type="compositionally biased region" description="Basic and acidic residues" evidence="12">
    <location>
        <begin position="157"/>
        <end position="170"/>
    </location>
</feature>
<dbReference type="GO" id="GO:0016567">
    <property type="term" value="P:protein ubiquitination"/>
    <property type="evidence" value="ECO:0007669"/>
    <property type="project" value="InterPro"/>
</dbReference>
<protein>
    <recommendedName>
        <fullName evidence="3">RING-type E3 ubiquitin transferase</fullName>
        <ecNumber evidence="3">2.3.2.27</ecNumber>
    </recommendedName>
</protein>
<dbReference type="InterPro" id="IPR040380">
    <property type="entry name" value="HAKAI-like_RING-HC"/>
</dbReference>
<organism evidence="14 15">
    <name type="scientific">Ananas comosus</name>
    <name type="common">Pineapple</name>
    <name type="synonym">Ananas ananas</name>
    <dbReference type="NCBI Taxonomy" id="4615"/>
    <lineage>
        <taxon>Eukaryota</taxon>
        <taxon>Viridiplantae</taxon>
        <taxon>Streptophyta</taxon>
        <taxon>Embryophyta</taxon>
        <taxon>Tracheophyta</taxon>
        <taxon>Spermatophyta</taxon>
        <taxon>Magnoliopsida</taxon>
        <taxon>Liliopsida</taxon>
        <taxon>Poales</taxon>
        <taxon>Bromeliaceae</taxon>
        <taxon>Bromelioideae</taxon>
        <taxon>Ananas</taxon>
    </lineage>
</organism>
<dbReference type="InterPro" id="IPR017907">
    <property type="entry name" value="Znf_RING_CS"/>
</dbReference>
<keyword evidence="6 11" id="KW-0863">Zinc-finger</keyword>
<evidence type="ECO:0000313" key="15">
    <source>
        <dbReference type="Proteomes" id="UP000092600"/>
    </source>
</evidence>
<dbReference type="STRING" id="4615.A0A199W3H6"/>